<dbReference type="AlphaFoldDB" id="A0A0N4WWS4"/>
<feature type="transmembrane region" description="Helical" evidence="5">
    <location>
        <begin position="101"/>
        <end position="127"/>
    </location>
</feature>
<dbReference type="InterPro" id="IPR013525">
    <property type="entry name" value="ABC2_TM"/>
</dbReference>
<dbReference type="Pfam" id="PF12698">
    <property type="entry name" value="ABC2_membrane_3"/>
    <property type="match status" value="1"/>
</dbReference>
<reference evidence="7" key="1">
    <citation type="submission" date="2017-02" db="UniProtKB">
        <authorList>
            <consortium name="WormBaseParasite"/>
        </authorList>
    </citation>
    <scope>IDENTIFICATION</scope>
</reference>
<organism evidence="7">
    <name type="scientific">Haemonchus placei</name>
    <name type="common">Barber's pole worm</name>
    <dbReference type="NCBI Taxonomy" id="6290"/>
    <lineage>
        <taxon>Eukaryota</taxon>
        <taxon>Metazoa</taxon>
        <taxon>Ecdysozoa</taxon>
        <taxon>Nematoda</taxon>
        <taxon>Chromadorea</taxon>
        <taxon>Rhabditida</taxon>
        <taxon>Rhabditina</taxon>
        <taxon>Rhabditomorpha</taxon>
        <taxon>Strongyloidea</taxon>
        <taxon>Trichostrongylidae</taxon>
        <taxon>Haemonchus</taxon>
    </lineage>
</organism>
<feature type="transmembrane region" description="Helical" evidence="5">
    <location>
        <begin position="50"/>
        <end position="75"/>
    </location>
</feature>
<dbReference type="InterPro" id="IPR026082">
    <property type="entry name" value="ABCA"/>
</dbReference>
<feature type="transmembrane region" description="Helical" evidence="5">
    <location>
        <begin position="133"/>
        <end position="159"/>
    </location>
</feature>
<evidence type="ECO:0000256" key="4">
    <source>
        <dbReference type="ARBA" id="ARBA00023136"/>
    </source>
</evidence>
<evidence type="ECO:0000256" key="2">
    <source>
        <dbReference type="ARBA" id="ARBA00022692"/>
    </source>
</evidence>
<keyword evidence="4 5" id="KW-0472">Membrane</keyword>
<sequence>LFRVPYKPPYWTSAFLSLQYGIDSNFIEASSANITIPPKLRLRRMPLGSYSLNGLAVFLAISSYAWGLCVFILVIHTAREIVSEKSTVKEYLSVMGLSAPVFYLSHVLYATGKCFIIFLICVTPIIFHLEPLSVSLFLVTITLYGVSAVVFAALISSLFKRPNTVLKGLFCLFRWFFFPCEVRYDQRTPLNSSSFHSNYSAYPE</sequence>
<evidence type="ECO:0000313" key="7">
    <source>
        <dbReference type="WBParaSite" id="HPLM_0001621801-mRNA-1"/>
    </source>
</evidence>
<dbReference type="WBParaSite" id="HPLM_0001621801-mRNA-1">
    <property type="protein sequence ID" value="HPLM_0001621801-mRNA-1"/>
    <property type="gene ID" value="HPLM_0001621801"/>
</dbReference>
<keyword evidence="3 5" id="KW-1133">Transmembrane helix</keyword>
<evidence type="ECO:0000259" key="6">
    <source>
        <dbReference type="Pfam" id="PF12698"/>
    </source>
</evidence>
<accession>A0A0N4WWS4</accession>
<comment type="subcellular location">
    <subcellularLocation>
        <location evidence="1">Membrane</location>
        <topology evidence="1">Multi-pass membrane protein</topology>
    </subcellularLocation>
</comment>
<dbReference type="GO" id="GO:0016020">
    <property type="term" value="C:membrane"/>
    <property type="evidence" value="ECO:0007669"/>
    <property type="project" value="UniProtKB-SubCell"/>
</dbReference>
<evidence type="ECO:0000256" key="5">
    <source>
        <dbReference type="SAM" id="Phobius"/>
    </source>
</evidence>
<dbReference type="GO" id="GO:0005319">
    <property type="term" value="F:lipid transporter activity"/>
    <property type="evidence" value="ECO:0007669"/>
    <property type="project" value="TreeGrafter"/>
</dbReference>
<dbReference type="GO" id="GO:0140359">
    <property type="term" value="F:ABC-type transporter activity"/>
    <property type="evidence" value="ECO:0007669"/>
    <property type="project" value="InterPro"/>
</dbReference>
<evidence type="ECO:0000256" key="1">
    <source>
        <dbReference type="ARBA" id="ARBA00004141"/>
    </source>
</evidence>
<dbReference type="PANTHER" id="PTHR19229:SF271">
    <property type="entry name" value="ABC TRANSPORTER CED-7"/>
    <property type="match status" value="1"/>
</dbReference>
<keyword evidence="2 5" id="KW-0812">Transmembrane</keyword>
<protein>
    <submittedName>
        <fullName evidence="7">Acyl_transf_3 domain-containing protein</fullName>
    </submittedName>
</protein>
<name>A0A0N4WWS4_HAEPC</name>
<feature type="domain" description="ABC-2 type transporter transmembrane" evidence="6">
    <location>
        <begin position="37"/>
        <end position="172"/>
    </location>
</feature>
<dbReference type="PANTHER" id="PTHR19229">
    <property type="entry name" value="ATP-BINDING CASSETTE TRANSPORTER SUBFAMILY A ABCA"/>
    <property type="match status" value="1"/>
</dbReference>
<evidence type="ECO:0000256" key="3">
    <source>
        <dbReference type="ARBA" id="ARBA00022989"/>
    </source>
</evidence>
<proteinExistence type="predicted"/>